<evidence type="ECO:0000259" key="5">
    <source>
        <dbReference type="PROSITE" id="PS51304"/>
    </source>
</evidence>
<keyword evidence="2" id="KW-0677">Repeat</keyword>
<keyword evidence="8" id="KW-1185">Reference proteome</keyword>
<dbReference type="AlphaFoldDB" id="R7U0V9"/>
<evidence type="ECO:0000256" key="1">
    <source>
        <dbReference type="ARBA" id="ARBA00022734"/>
    </source>
</evidence>
<dbReference type="InterPro" id="IPR013320">
    <property type="entry name" value="ConA-like_dom_sf"/>
</dbReference>
<name>R7U0V9_CAPTE</name>
<dbReference type="EnsemblMetazoa" id="CapteT161902">
    <property type="protein sequence ID" value="CapteP161902"/>
    <property type="gene ID" value="CapteG161902"/>
</dbReference>
<gene>
    <name evidence="6" type="ORF">CAPTEDRAFT_161902</name>
</gene>
<dbReference type="Gene3D" id="2.60.120.200">
    <property type="match status" value="2"/>
</dbReference>
<proteinExistence type="predicted"/>
<dbReference type="GO" id="GO:0030246">
    <property type="term" value="F:carbohydrate binding"/>
    <property type="evidence" value="ECO:0007669"/>
    <property type="project" value="UniProtKB-UniRule"/>
</dbReference>
<reference evidence="8" key="1">
    <citation type="submission" date="2012-12" db="EMBL/GenBank/DDBJ databases">
        <authorList>
            <person name="Hellsten U."/>
            <person name="Grimwood J."/>
            <person name="Chapman J.A."/>
            <person name="Shapiro H."/>
            <person name="Aerts A."/>
            <person name="Otillar R.P."/>
            <person name="Terry A.Y."/>
            <person name="Boore J.L."/>
            <person name="Simakov O."/>
            <person name="Marletaz F."/>
            <person name="Cho S.-J."/>
            <person name="Edsinger-Gonzales E."/>
            <person name="Havlak P."/>
            <person name="Kuo D.-H."/>
            <person name="Larsson T."/>
            <person name="Lv J."/>
            <person name="Arendt D."/>
            <person name="Savage R."/>
            <person name="Osoegawa K."/>
            <person name="de Jong P."/>
            <person name="Lindberg D.R."/>
            <person name="Seaver E.C."/>
            <person name="Weisblat D.A."/>
            <person name="Putnam N.H."/>
            <person name="Grigoriev I.V."/>
            <person name="Rokhsar D.S."/>
        </authorList>
    </citation>
    <scope>NUCLEOTIDE SEQUENCE</scope>
    <source>
        <strain evidence="8">I ESC-2004</strain>
    </source>
</reference>
<reference evidence="7" key="3">
    <citation type="submission" date="2015-06" db="UniProtKB">
        <authorList>
            <consortium name="EnsemblMetazoa"/>
        </authorList>
    </citation>
    <scope>IDENTIFICATION</scope>
</reference>
<dbReference type="CDD" id="cd00070">
    <property type="entry name" value="GLECT"/>
    <property type="match status" value="2"/>
</dbReference>
<evidence type="ECO:0000313" key="6">
    <source>
        <dbReference type="EMBL" id="ELT99823.1"/>
    </source>
</evidence>
<dbReference type="SMART" id="SM00908">
    <property type="entry name" value="Gal-bind_lectin"/>
    <property type="match status" value="2"/>
</dbReference>
<dbReference type="OMA" id="IRCEYEG"/>
<evidence type="ECO:0000256" key="4">
    <source>
        <dbReference type="SAM" id="MobiDB-lite"/>
    </source>
</evidence>
<dbReference type="FunFam" id="2.60.120.200:FF:000124">
    <property type="entry name" value="Galectin-4"/>
    <property type="match status" value="2"/>
</dbReference>
<dbReference type="SUPFAM" id="SSF49899">
    <property type="entry name" value="Concanavalin A-like lectins/glucanases"/>
    <property type="match status" value="2"/>
</dbReference>
<feature type="region of interest" description="Disordered" evidence="4">
    <location>
        <begin position="153"/>
        <end position="252"/>
    </location>
</feature>
<sequence>MELTFTENLGVPYIGPMPRLGDGTMTIIQGTVLRNCNRFHINLCGSPQLNEKCDTALHLNPRFGGENQVVRNSFLGRRWGTEERSGKMPLQLGADFECIILCTNLDFKIAFNGSHFCEFKHRMAKEGVNNLVIEGNVKINCLRFRGPGTELLPQPPIPGIPKGPPQPVVCPPALGPAPPFAPGPQGYGPPQPGYGAPQPGYGPPQPGYGPPQPGYGPPQPGACPQPGFGPPQSNFGPPQPGYGPPQPGPLPPPINLAIPLRHPLAGGLYPGRMIYISGIPHSSSTTGFTINLKKGEGANADIAFHFNVRFNEKAVVRNTWRQHWGTEERKVPNFPFGPGLNFDIIIRCEIDVLKVAVNNQHYVEYKHRVKELNTIKLLEVVGELRLTNVNVP</sequence>
<feature type="compositionally biased region" description="Pro residues" evidence="4">
    <location>
        <begin position="237"/>
        <end position="252"/>
    </location>
</feature>
<dbReference type="Proteomes" id="UP000014760">
    <property type="component" value="Unassembled WGS sequence"/>
</dbReference>
<dbReference type="PANTHER" id="PTHR11346:SF147">
    <property type="entry name" value="GALECTIN"/>
    <property type="match status" value="1"/>
</dbReference>
<evidence type="ECO:0000313" key="7">
    <source>
        <dbReference type="EnsemblMetazoa" id="CapteP161902"/>
    </source>
</evidence>
<organism evidence="6">
    <name type="scientific">Capitella teleta</name>
    <name type="common">Polychaete worm</name>
    <dbReference type="NCBI Taxonomy" id="283909"/>
    <lineage>
        <taxon>Eukaryota</taxon>
        <taxon>Metazoa</taxon>
        <taxon>Spiralia</taxon>
        <taxon>Lophotrochozoa</taxon>
        <taxon>Annelida</taxon>
        <taxon>Polychaeta</taxon>
        <taxon>Sedentaria</taxon>
        <taxon>Scolecida</taxon>
        <taxon>Capitellidae</taxon>
        <taxon>Capitella</taxon>
    </lineage>
</organism>
<dbReference type="OrthoDB" id="6147920at2759"/>
<reference evidence="6 8" key="2">
    <citation type="journal article" date="2013" name="Nature">
        <title>Insights into bilaterian evolution from three spiralian genomes.</title>
        <authorList>
            <person name="Simakov O."/>
            <person name="Marletaz F."/>
            <person name="Cho S.J."/>
            <person name="Edsinger-Gonzales E."/>
            <person name="Havlak P."/>
            <person name="Hellsten U."/>
            <person name="Kuo D.H."/>
            <person name="Larsson T."/>
            <person name="Lv J."/>
            <person name="Arendt D."/>
            <person name="Savage R."/>
            <person name="Osoegawa K."/>
            <person name="de Jong P."/>
            <person name="Grimwood J."/>
            <person name="Chapman J.A."/>
            <person name="Shapiro H."/>
            <person name="Aerts A."/>
            <person name="Otillar R.P."/>
            <person name="Terry A.Y."/>
            <person name="Boore J.L."/>
            <person name="Grigoriev I.V."/>
            <person name="Lindberg D.R."/>
            <person name="Seaver E.C."/>
            <person name="Weisblat D.A."/>
            <person name="Putnam N.H."/>
            <person name="Rokhsar D.S."/>
        </authorList>
    </citation>
    <scope>NUCLEOTIDE SEQUENCE</scope>
    <source>
        <strain evidence="6 8">I ESC-2004</strain>
    </source>
</reference>
<accession>R7U0V9</accession>
<evidence type="ECO:0000313" key="8">
    <source>
        <dbReference type="Proteomes" id="UP000014760"/>
    </source>
</evidence>
<dbReference type="InterPro" id="IPR044156">
    <property type="entry name" value="Galectin-like"/>
</dbReference>
<dbReference type="Pfam" id="PF00337">
    <property type="entry name" value="Gal-bind_lectin"/>
    <property type="match status" value="2"/>
</dbReference>
<dbReference type="EMBL" id="AMQN01001870">
    <property type="status" value="NOT_ANNOTATED_CDS"/>
    <property type="molecule type" value="Genomic_DNA"/>
</dbReference>
<dbReference type="EMBL" id="KB306459">
    <property type="protein sequence ID" value="ELT99823.1"/>
    <property type="molecule type" value="Genomic_DNA"/>
</dbReference>
<dbReference type="SMART" id="SM00276">
    <property type="entry name" value="GLECT"/>
    <property type="match status" value="2"/>
</dbReference>
<feature type="domain" description="Galectin" evidence="5">
    <location>
        <begin position="260"/>
        <end position="392"/>
    </location>
</feature>
<protein>
    <recommendedName>
        <fullName evidence="3">Galectin</fullName>
    </recommendedName>
</protein>
<feature type="compositionally biased region" description="Pro residues" evidence="4">
    <location>
        <begin position="153"/>
        <end position="192"/>
    </location>
</feature>
<feature type="domain" description="Galectin" evidence="5">
    <location>
        <begin position="12"/>
        <end position="145"/>
    </location>
</feature>
<dbReference type="STRING" id="283909.R7U0V9"/>
<dbReference type="InterPro" id="IPR001079">
    <property type="entry name" value="Galectin_CRD"/>
</dbReference>
<keyword evidence="1 3" id="KW-0430">Lectin</keyword>
<dbReference type="PANTHER" id="PTHR11346">
    <property type="entry name" value="GALECTIN"/>
    <property type="match status" value="1"/>
</dbReference>
<dbReference type="PROSITE" id="PS51304">
    <property type="entry name" value="GALECTIN"/>
    <property type="match status" value="2"/>
</dbReference>
<evidence type="ECO:0000256" key="3">
    <source>
        <dbReference type="RuleBase" id="RU102079"/>
    </source>
</evidence>
<evidence type="ECO:0000256" key="2">
    <source>
        <dbReference type="ARBA" id="ARBA00022737"/>
    </source>
</evidence>
<feature type="compositionally biased region" description="Pro residues" evidence="4">
    <location>
        <begin position="200"/>
        <end position="229"/>
    </location>
</feature>
<dbReference type="HOGENOM" id="CLU_037794_1_0_1"/>